<dbReference type="InterPro" id="IPR041698">
    <property type="entry name" value="Methyltransf_25"/>
</dbReference>
<dbReference type="Gene3D" id="3.40.50.150">
    <property type="entry name" value="Vaccinia Virus protein VP39"/>
    <property type="match status" value="1"/>
</dbReference>
<reference evidence="5 6" key="1">
    <citation type="submission" date="2019-06" db="EMBL/GenBank/DDBJ databases">
        <title>Whole genome shotgun sequence of Streptomyces spinoverrucosus NBRC 14228.</title>
        <authorList>
            <person name="Hosoyama A."/>
            <person name="Uohara A."/>
            <person name="Ohji S."/>
            <person name="Ichikawa N."/>
        </authorList>
    </citation>
    <scope>NUCLEOTIDE SEQUENCE [LARGE SCALE GENOMIC DNA]</scope>
    <source>
        <strain evidence="5 6">NBRC 14228</strain>
    </source>
</reference>
<dbReference type="SUPFAM" id="SSF53335">
    <property type="entry name" value="S-adenosyl-L-methionine-dependent methyltransferases"/>
    <property type="match status" value="1"/>
</dbReference>
<sequence length="278" mass="29859">MTGERGDAEALKALWSGVAGRNWVAAQDVLDELFKPFEPLLAEPVGPGARVLDVGCGTGATTVAAARRAGPEGRCVGVDIAEPMIEAARSRAERAGVPARFVQADAGTHAFEPADFDLVISRFGVMFFDDFAGAFANLRRAARPAGELRLIVWRGPEENPFMTTAERAAGPLLPNLPPRDPDAPGQFAFARAERVRGVLEESGWTGIAVEPLDVPCTMPEKELERYFTLLGPVGRVLHEVDEPTRARVVEALHAAFAPYVQGAEVRFTAACWLVRASA</sequence>
<accession>A0A4Y3VFQ2</accession>
<keyword evidence="1" id="KW-0489">Methyltransferase</keyword>
<dbReference type="Pfam" id="PF13649">
    <property type="entry name" value="Methyltransf_25"/>
    <property type="match status" value="1"/>
</dbReference>
<protein>
    <recommendedName>
        <fullName evidence="4">Methyltransferase domain-containing protein</fullName>
    </recommendedName>
</protein>
<dbReference type="PANTHER" id="PTHR43464">
    <property type="entry name" value="METHYLTRANSFERASE"/>
    <property type="match status" value="1"/>
</dbReference>
<dbReference type="CDD" id="cd02440">
    <property type="entry name" value="AdoMet_MTases"/>
    <property type="match status" value="1"/>
</dbReference>
<organism evidence="5 6">
    <name type="scientific">Streptomyces spinoverrucosus</name>
    <dbReference type="NCBI Taxonomy" id="284043"/>
    <lineage>
        <taxon>Bacteria</taxon>
        <taxon>Bacillati</taxon>
        <taxon>Actinomycetota</taxon>
        <taxon>Actinomycetes</taxon>
        <taxon>Kitasatosporales</taxon>
        <taxon>Streptomycetaceae</taxon>
        <taxon>Streptomyces</taxon>
    </lineage>
</organism>
<dbReference type="OrthoDB" id="9777638at2"/>
<keyword evidence="2" id="KW-0808">Transferase</keyword>
<comment type="caution">
    <text evidence="5">The sequence shown here is derived from an EMBL/GenBank/DDBJ whole genome shotgun (WGS) entry which is preliminary data.</text>
</comment>
<evidence type="ECO:0000313" key="5">
    <source>
        <dbReference type="EMBL" id="GEC04539.1"/>
    </source>
</evidence>
<evidence type="ECO:0000256" key="2">
    <source>
        <dbReference type="ARBA" id="ARBA00022679"/>
    </source>
</evidence>
<name>A0A4Y3VFQ2_9ACTN</name>
<dbReference type="Proteomes" id="UP000317881">
    <property type="component" value="Unassembled WGS sequence"/>
</dbReference>
<dbReference type="PANTHER" id="PTHR43464:SF19">
    <property type="entry name" value="UBIQUINONE BIOSYNTHESIS O-METHYLTRANSFERASE, MITOCHONDRIAL"/>
    <property type="match status" value="1"/>
</dbReference>
<evidence type="ECO:0000313" key="6">
    <source>
        <dbReference type="Proteomes" id="UP000317881"/>
    </source>
</evidence>
<dbReference type="AlphaFoldDB" id="A0A4Y3VFQ2"/>
<dbReference type="GO" id="GO:0032259">
    <property type="term" value="P:methylation"/>
    <property type="evidence" value="ECO:0007669"/>
    <property type="project" value="UniProtKB-KW"/>
</dbReference>
<dbReference type="RefSeq" id="WP_141309303.1">
    <property type="nucleotide sequence ID" value="NZ_BJND01000016.1"/>
</dbReference>
<proteinExistence type="predicted"/>
<evidence type="ECO:0000256" key="3">
    <source>
        <dbReference type="ARBA" id="ARBA00022691"/>
    </source>
</evidence>
<dbReference type="EMBL" id="BJND01000016">
    <property type="protein sequence ID" value="GEC04539.1"/>
    <property type="molecule type" value="Genomic_DNA"/>
</dbReference>
<evidence type="ECO:0000259" key="4">
    <source>
        <dbReference type="Pfam" id="PF13649"/>
    </source>
</evidence>
<keyword evidence="3" id="KW-0949">S-adenosyl-L-methionine</keyword>
<feature type="domain" description="Methyltransferase" evidence="4">
    <location>
        <begin position="51"/>
        <end position="146"/>
    </location>
</feature>
<keyword evidence="6" id="KW-1185">Reference proteome</keyword>
<gene>
    <name evidence="5" type="ORF">SSP24_21940</name>
</gene>
<evidence type="ECO:0000256" key="1">
    <source>
        <dbReference type="ARBA" id="ARBA00022603"/>
    </source>
</evidence>
<dbReference type="GO" id="GO:0008168">
    <property type="term" value="F:methyltransferase activity"/>
    <property type="evidence" value="ECO:0007669"/>
    <property type="project" value="UniProtKB-KW"/>
</dbReference>
<dbReference type="InterPro" id="IPR029063">
    <property type="entry name" value="SAM-dependent_MTases_sf"/>
</dbReference>